<dbReference type="Pfam" id="PF00691">
    <property type="entry name" value="OmpA"/>
    <property type="match status" value="1"/>
</dbReference>
<evidence type="ECO:0000256" key="4">
    <source>
        <dbReference type="PROSITE-ProRule" id="PRU00473"/>
    </source>
</evidence>
<proteinExistence type="predicted"/>
<dbReference type="Proteomes" id="UP001597353">
    <property type="component" value="Unassembled WGS sequence"/>
</dbReference>
<dbReference type="RefSeq" id="WP_390264945.1">
    <property type="nucleotide sequence ID" value="NZ_JBHUGH010000032.1"/>
</dbReference>
<feature type="domain" description="OmpA-like" evidence="6">
    <location>
        <begin position="192"/>
        <end position="305"/>
    </location>
</feature>
<dbReference type="PANTHER" id="PTHR30329">
    <property type="entry name" value="STATOR ELEMENT OF FLAGELLAR MOTOR COMPLEX"/>
    <property type="match status" value="1"/>
</dbReference>
<feature type="region of interest" description="Disordered" evidence="5">
    <location>
        <begin position="280"/>
        <end position="305"/>
    </location>
</feature>
<evidence type="ECO:0000256" key="5">
    <source>
        <dbReference type="SAM" id="MobiDB-lite"/>
    </source>
</evidence>
<dbReference type="PRINTS" id="PR01021">
    <property type="entry name" value="OMPADOMAIN"/>
</dbReference>
<comment type="caution">
    <text evidence="7">The sequence shown here is derived from an EMBL/GenBank/DDBJ whole genome shotgun (WGS) entry which is preliminary data.</text>
</comment>
<name>A0ABW4SAI7_9RHOB</name>
<evidence type="ECO:0000313" key="8">
    <source>
        <dbReference type="Proteomes" id="UP001597353"/>
    </source>
</evidence>
<dbReference type="PANTHER" id="PTHR30329:SF21">
    <property type="entry name" value="LIPOPROTEIN YIAD-RELATED"/>
    <property type="match status" value="1"/>
</dbReference>
<organism evidence="7 8">
    <name type="scientific">Halodurantibacterium flavum</name>
    <dbReference type="NCBI Taxonomy" id="1382802"/>
    <lineage>
        <taxon>Bacteria</taxon>
        <taxon>Pseudomonadati</taxon>
        <taxon>Pseudomonadota</taxon>
        <taxon>Alphaproteobacteria</taxon>
        <taxon>Rhodobacterales</taxon>
        <taxon>Paracoccaceae</taxon>
        <taxon>Halodurantibacterium</taxon>
    </lineage>
</organism>
<dbReference type="CDD" id="cd07185">
    <property type="entry name" value="OmpA_C-like"/>
    <property type="match status" value="1"/>
</dbReference>
<keyword evidence="8" id="KW-1185">Reference proteome</keyword>
<dbReference type="EMBL" id="JBHUGH010000032">
    <property type="protein sequence ID" value="MFD1914052.1"/>
    <property type="molecule type" value="Genomic_DNA"/>
</dbReference>
<evidence type="ECO:0000256" key="2">
    <source>
        <dbReference type="ARBA" id="ARBA00023136"/>
    </source>
</evidence>
<sequence>MLLALCLGGPLRAEPLTLPFGAQEAGRRHLSFTSQDIPLGPWRDGGLPTTRVEGLGEQIAWRFEGQNVTLGLLAPLRADLEAKGYEILFECATRQCGGFDFRYALDLLPEPEMHVDLGDFRFLSAQRATPDGLEAVTLMVSRSNARGYLQMVHVSPTGSPADPPEMEMRLSSMAPTTFADDPWGGDDPRPGEAFVLDGVTFGSGGARLEDRDIASVAQLAEFLKRYPDAQATLVGHSDASGPLAANIDLSRQRAEAVQRLLVEDHAIPASRLSAEGVGYLSPRDDNATEEGRARNRRVEALITLP</sequence>
<dbReference type="SUPFAM" id="SSF103088">
    <property type="entry name" value="OmpA-like"/>
    <property type="match status" value="1"/>
</dbReference>
<reference evidence="8" key="1">
    <citation type="journal article" date="2019" name="Int. J. Syst. Evol. Microbiol.">
        <title>The Global Catalogue of Microorganisms (GCM) 10K type strain sequencing project: providing services to taxonomists for standard genome sequencing and annotation.</title>
        <authorList>
            <consortium name="The Broad Institute Genomics Platform"/>
            <consortium name="The Broad Institute Genome Sequencing Center for Infectious Disease"/>
            <person name="Wu L."/>
            <person name="Ma J."/>
        </authorList>
    </citation>
    <scope>NUCLEOTIDE SEQUENCE [LARGE SCALE GENOMIC DNA]</scope>
    <source>
        <strain evidence="8">CGMCC 4.7242</strain>
    </source>
</reference>
<comment type="subcellular location">
    <subcellularLocation>
        <location evidence="1">Cell outer membrane</location>
    </subcellularLocation>
</comment>
<protein>
    <submittedName>
        <fullName evidence="7">OmpA family protein</fullName>
    </submittedName>
</protein>
<dbReference type="PROSITE" id="PS51123">
    <property type="entry name" value="OMPA_2"/>
    <property type="match status" value="1"/>
</dbReference>
<dbReference type="InterPro" id="IPR050330">
    <property type="entry name" value="Bact_OuterMem_StrucFunc"/>
</dbReference>
<accession>A0ABW4SAI7</accession>
<feature type="compositionally biased region" description="Basic and acidic residues" evidence="5">
    <location>
        <begin position="282"/>
        <end position="299"/>
    </location>
</feature>
<keyword evidence="2 4" id="KW-0472">Membrane</keyword>
<dbReference type="InterPro" id="IPR006664">
    <property type="entry name" value="OMP_bac"/>
</dbReference>
<dbReference type="InterPro" id="IPR036737">
    <property type="entry name" value="OmpA-like_sf"/>
</dbReference>
<evidence type="ECO:0000256" key="3">
    <source>
        <dbReference type="ARBA" id="ARBA00023237"/>
    </source>
</evidence>
<evidence type="ECO:0000259" key="6">
    <source>
        <dbReference type="PROSITE" id="PS51123"/>
    </source>
</evidence>
<evidence type="ECO:0000313" key="7">
    <source>
        <dbReference type="EMBL" id="MFD1914052.1"/>
    </source>
</evidence>
<dbReference type="InterPro" id="IPR006665">
    <property type="entry name" value="OmpA-like"/>
</dbReference>
<dbReference type="Gene3D" id="3.30.1330.60">
    <property type="entry name" value="OmpA-like domain"/>
    <property type="match status" value="1"/>
</dbReference>
<keyword evidence="3" id="KW-0998">Cell outer membrane</keyword>
<gene>
    <name evidence="7" type="ORF">ACFSGJ_17760</name>
</gene>
<evidence type="ECO:0000256" key="1">
    <source>
        <dbReference type="ARBA" id="ARBA00004442"/>
    </source>
</evidence>